<dbReference type="EMBL" id="JADNRY010000080">
    <property type="protein sequence ID" value="KAF9066933.1"/>
    <property type="molecule type" value="Genomic_DNA"/>
</dbReference>
<keyword evidence="3" id="KW-1185">Reference proteome</keyword>
<comment type="caution">
    <text evidence="2">The sequence shown here is derived from an EMBL/GenBank/DDBJ whole genome shotgun (WGS) entry which is preliminary data.</text>
</comment>
<dbReference type="OrthoDB" id="540004at2759"/>
<feature type="signal peptide" evidence="1">
    <location>
        <begin position="1"/>
        <end position="22"/>
    </location>
</feature>
<evidence type="ECO:0008006" key="4">
    <source>
        <dbReference type="Google" id="ProtNLM"/>
    </source>
</evidence>
<organism evidence="2 3">
    <name type="scientific">Rhodocollybia butyracea</name>
    <dbReference type="NCBI Taxonomy" id="206335"/>
    <lineage>
        <taxon>Eukaryota</taxon>
        <taxon>Fungi</taxon>
        <taxon>Dikarya</taxon>
        <taxon>Basidiomycota</taxon>
        <taxon>Agaricomycotina</taxon>
        <taxon>Agaricomycetes</taxon>
        <taxon>Agaricomycetidae</taxon>
        <taxon>Agaricales</taxon>
        <taxon>Marasmiineae</taxon>
        <taxon>Omphalotaceae</taxon>
        <taxon>Rhodocollybia</taxon>
    </lineage>
</organism>
<evidence type="ECO:0000313" key="3">
    <source>
        <dbReference type="Proteomes" id="UP000772434"/>
    </source>
</evidence>
<evidence type="ECO:0000313" key="2">
    <source>
        <dbReference type="EMBL" id="KAF9066933.1"/>
    </source>
</evidence>
<evidence type="ECO:0000256" key="1">
    <source>
        <dbReference type="SAM" id="SignalP"/>
    </source>
</evidence>
<accession>A0A9P5U6K3</accession>
<feature type="chain" id="PRO_5040150445" description="Secreted protein" evidence="1">
    <location>
        <begin position="23"/>
        <end position="98"/>
    </location>
</feature>
<dbReference type="Proteomes" id="UP000772434">
    <property type="component" value="Unassembled WGS sequence"/>
</dbReference>
<protein>
    <recommendedName>
        <fullName evidence="4">Secreted protein</fullName>
    </recommendedName>
</protein>
<proteinExistence type="predicted"/>
<keyword evidence="1" id="KW-0732">Signal</keyword>
<sequence>MGFIRWSHRCFWTPLWGAFLNGCRLDCLTHLDISGMKDIGTGGEDEKCGHEGAKSTFIDIHLQARMKIFRIVCSCLHHPSQTFHYTSRGTASTMRALW</sequence>
<name>A0A9P5U6K3_9AGAR</name>
<dbReference type="AlphaFoldDB" id="A0A9P5U6K3"/>
<reference evidence="2" key="1">
    <citation type="submission" date="2020-11" db="EMBL/GenBank/DDBJ databases">
        <authorList>
            <consortium name="DOE Joint Genome Institute"/>
            <person name="Ahrendt S."/>
            <person name="Riley R."/>
            <person name="Andreopoulos W."/>
            <person name="Labutti K."/>
            <person name="Pangilinan J."/>
            <person name="Ruiz-Duenas F.J."/>
            <person name="Barrasa J.M."/>
            <person name="Sanchez-Garcia M."/>
            <person name="Camarero S."/>
            <person name="Miyauchi S."/>
            <person name="Serrano A."/>
            <person name="Linde D."/>
            <person name="Babiker R."/>
            <person name="Drula E."/>
            <person name="Ayuso-Fernandez I."/>
            <person name="Pacheco R."/>
            <person name="Padilla G."/>
            <person name="Ferreira P."/>
            <person name="Barriuso J."/>
            <person name="Kellner H."/>
            <person name="Castanera R."/>
            <person name="Alfaro M."/>
            <person name="Ramirez L."/>
            <person name="Pisabarro A.G."/>
            <person name="Kuo A."/>
            <person name="Tritt A."/>
            <person name="Lipzen A."/>
            <person name="He G."/>
            <person name="Yan M."/>
            <person name="Ng V."/>
            <person name="Cullen D."/>
            <person name="Martin F."/>
            <person name="Rosso M.-N."/>
            <person name="Henrissat B."/>
            <person name="Hibbett D."/>
            <person name="Martinez A.T."/>
            <person name="Grigoriev I.V."/>
        </authorList>
    </citation>
    <scope>NUCLEOTIDE SEQUENCE</scope>
    <source>
        <strain evidence="2">AH 40177</strain>
    </source>
</reference>
<gene>
    <name evidence="2" type="ORF">BDP27DRAFT_1329708</name>
</gene>